<dbReference type="Pfam" id="PF01558">
    <property type="entry name" value="POR"/>
    <property type="match status" value="1"/>
</dbReference>
<dbReference type="RefSeq" id="WP_121451935.1">
    <property type="nucleotide sequence ID" value="NZ_RBWE01000001.1"/>
</dbReference>
<dbReference type="SUPFAM" id="SSF53323">
    <property type="entry name" value="Pyruvate-ferredoxin oxidoreductase, PFOR, domain III"/>
    <property type="match status" value="1"/>
</dbReference>
<dbReference type="InterPro" id="IPR002869">
    <property type="entry name" value="Pyrv_flavodox_OxRed_cen"/>
</dbReference>
<dbReference type="AlphaFoldDB" id="A0A494X2W7"/>
<proteinExistence type="predicted"/>
<dbReference type="OrthoDB" id="9789125at2"/>
<evidence type="ECO:0000259" key="2">
    <source>
        <dbReference type="Pfam" id="PF01558"/>
    </source>
</evidence>
<sequence>MPKYEIRFGGFGGQGVVLAGVILAKAASIEEGKNAVQTQLYGPDSRGGAAKSEVVISEEKIDYPKVDKTDLLVLMSQEAAEKYGSEIKDNSIIIYDADLVQLNLSGSFTPYPVRATKIATDMGNKIAANMVMLGAVSAASNIVSLESLLKIIEASVPAYAKELNMNAAREGFRAVKEIMGRRGGNEN</sequence>
<dbReference type="InterPro" id="IPR052554">
    <property type="entry name" value="2-oxoglutarate_synth_KorC"/>
</dbReference>
<dbReference type="Gene3D" id="3.40.920.10">
    <property type="entry name" value="Pyruvate-ferredoxin oxidoreductase, PFOR, domain III"/>
    <property type="match status" value="1"/>
</dbReference>
<feature type="domain" description="Pyruvate/ketoisovalerate oxidoreductase catalytic" evidence="2">
    <location>
        <begin position="12"/>
        <end position="172"/>
    </location>
</feature>
<dbReference type="PANTHER" id="PTHR42730:SF1">
    <property type="entry name" value="2-OXOGLUTARATE SYNTHASE SUBUNIT KORC"/>
    <property type="match status" value="1"/>
</dbReference>
<dbReference type="NCBIfam" id="TIGR02175">
    <property type="entry name" value="PorC_KorC"/>
    <property type="match status" value="1"/>
</dbReference>
<keyword evidence="1" id="KW-0560">Oxidoreductase</keyword>
<dbReference type="InterPro" id="IPR019752">
    <property type="entry name" value="Pyrv/ketoisovalerate_OxRed_cat"/>
</dbReference>
<dbReference type="PANTHER" id="PTHR42730">
    <property type="entry name" value="2-OXOGLUTARATE SYNTHASE SUBUNIT KORC"/>
    <property type="match status" value="1"/>
</dbReference>
<dbReference type="GO" id="GO:0016625">
    <property type="term" value="F:oxidoreductase activity, acting on the aldehyde or oxo group of donors, iron-sulfur protein as acceptor"/>
    <property type="evidence" value="ECO:0007669"/>
    <property type="project" value="InterPro"/>
</dbReference>
<dbReference type="InterPro" id="IPR011894">
    <property type="entry name" value="PorC_KorC"/>
</dbReference>
<evidence type="ECO:0000256" key="1">
    <source>
        <dbReference type="ARBA" id="ARBA00023002"/>
    </source>
</evidence>
<dbReference type="EMBL" id="RBWE01000001">
    <property type="protein sequence ID" value="RKO67525.1"/>
    <property type="molecule type" value="Genomic_DNA"/>
</dbReference>
<gene>
    <name evidence="3" type="ORF">D7024_11520</name>
</gene>
<dbReference type="Proteomes" id="UP000271256">
    <property type="component" value="Unassembled WGS sequence"/>
</dbReference>
<keyword evidence="4" id="KW-1185">Reference proteome</keyword>
<protein>
    <submittedName>
        <fullName evidence="3">2-oxoacid:ferredoxin oxidoreductase subunit gamma</fullName>
    </submittedName>
</protein>
<name>A0A494X2W7_9FIRM</name>
<accession>A0A494X2W7</accession>
<evidence type="ECO:0000313" key="4">
    <source>
        <dbReference type="Proteomes" id="UP000271256"/>
    </source>
</evidence>
<comment type="caution">
    <text evidence="3">The sequence shown here is derived from an EMBL/GenBank/DDBJ whole genome shotgun (WGS) entry which is preliminary data.</text>
</comment>
<evidence type="ECO:0000313" key="3">
    <source>
        <dbReference type="EMBL" id="RKO67525.1"/>
    </source>
</evidence>
<reference evidence="3 4" key="1">
    <citation type="submission" date="2018-10" db="EMBL/GenBank/DDBJ databases">
        <authorList>
            <person name="Grouzdev D.S."/>
            <person name="Krutkina M.S."/>
            <person name="Tourova T.P."/>
            <person name="Nazina T.N."/>
        </authorList>
    </citation>
    <scope>NUCLEOTIDE SEQUENCE [LARGE SCALE GENOMIC DNA]</scope>
    <source>
        <strain evidence="3 4">435</strain>
    </source>
</reference>
<organism evidence="3 4">
    <name type="scientific">Desulfofundulus salinus</name>
    <dbReference type="NCBI Taxonomy" id="2419843"/>
    <lineage>
        <taxon>Bacteria</taxon>
        <taxon>Bacillati</taxon>
        <taxon>Bacillota</taxon>
        <taxon>Clostridia</taxon>
        <taxon>Eubacteriales</taxon>
        <taxon>Peptococcaceae</taxon>
        <taxon>Desulfofundulus</taxon>
    </lineage>
</organism>